<evidence type="ECO:0000313" key="1">
    <source>
        <dbReference type="EMBL" id="KAF9474710.1"/>
    </source>
</evidence>
<dbReference type="EMBL" id="MU155366">
    <property type="protein sequence ID" value="KAF9474710.1"/>
    <property type="molecule type" value="Genomic_DNA"/>
</dbReference>
<reference evidence="1" key="1">
    <citation type="submission" date="2020-11" db="EMBL/GenBank/DDBJ databases">
        <authorList>
            <consortium name="DOE Joint Genome Institute"/>
            <person name="Ahrendt S."/>
            <person name="Riley R."/>
            <person name="Andreopoulos W."/>
            <person name="Labutti K."/>
            <person name="Pangilinan J."/>
            <person name="Ruiz-Duenas F.J."/>
            <person name="Barrasa J.M."/>
            <person name="Sanchez-Garcia M."/>
            <person name="Camarero S."/>
            <person name="Miyauchi S."/>
            <person name="Serrano A."/>
            <person name="Linde D."/>
            <person name="Babiker R."/>
            <person name="Drula E."/>
            <person name="Ayuso-Fernandez I."/>
            <person name="Pacheco R."/>
            <person name="Padilla G."/>
            <person name="Ferreira P."/>
            <person name="Barriuso J."/>
            <person name="Kellner H."/>
            <person name="Castanera R."/>
            <person name="Alfaro M."/>
            <person name="Ramirez L."/>
            <person name="Pisabarro A.G."/>
            <person name="Kuo A."/>
            <person name="Tritt A."/>
            <person name="Lipzen A."/>
            <person name="He G."/>
            <person name="Yan M."/>
            <person name="Ng V."/>
            <person name="Cullen D."/>
            <person name="Martin F."/>
            <person name="Rosso M.-N."/>
            <person name="Henrissat B."/>
            <person name="Hibbett D."/>
            <person name="Martinez A.T."/>
            <person name="Grigoriev I.V."/>
        </authorList>
    </citation>
    <scope>NUCLEOTIDE SEQUENCE</scope>
    <source>
        <strain evidence="1">CIRM-BRFM 674</strain>
    </source>
</reference>
<proteinExistence type="predicted"/>
<dbReference type="AlphaFoldDB" id="A0A9P5YVL7"/>
<name>A0A9P5YVL7_9AGAR</name>
<dbReference type="InterPro" id="IPR032675">
    <property type="entry name" value="LRR_dom_sf"/>
</dbReference>
<dbReference type="OrthoDB" id="2986625at2759"/>
<keyword evidence="2" id="KW-1185">Reference proteome</keyword>
<accession>A0A9P5YVL7</accession>
<comment type="caution">
    <text evidence="1">The sequence shown here is derived from an EMBL/GenBank/DDBJ whole genome shotgun (WGS) entry which is preliminary data.</text>
</comment>
<dbReference type="Proteomes" id="UP000807469">
    <property type="component" value="Unassembled WGS sequence"/>
</dbReference>
<dbReference type="Gene3D" id="3.80.10.10">
    <property type="entry name" value="Ribonuclease Inhibitor"/>
    <property type="match status" value="1"/>
</dbReference>
<gene>
    <name evidence="1" type="ORF">BDN70DRAFT_924447</name>
</gene>
<sequence>MDVSPTKGLSSLSPELILEIASHIFSWADLRSARRDPYFLGRPSKPNTGLAGLANLRLVCRYLSQVLENDIFKSLTFDFHVTRASEIVVESKLALLAQSDSPASRHAAFLHIKCLNPTQVGYGPDGRYFHDDFDEKLKAKALSISISREAYIQRAVLSLQNLRCVAFTIEEIDEHVIQVIGALSSLPSLEDLNLRIGTLTKDPTTLGLNKFHNLRSLTISLIVNNPRYYRFHESDDECSETIADHISQAIKQSPELQHLIVLQPARSRYNVSFQNLFKKATSQTHIHLELLHLALPDLVLDEASVLRHLTGLKYVRVDGSAYPFSTGADVWGPLMAAGIKLRQITVSHLSPPLLTYLASYSGLKRLHVLLNYYPHRESTIGDTGTFFKQILPLHGLLPIINSPGHSDPYYLPGPYDGLIFETSTQETALTKAPIWLVNVCVDCVPDALPLVLEAVIQSPECRTQKLELNFSGTMMYFGCGMGLMEHYRSCAIAGQQWLADLPVNDVERYPPIISIDNKEYILAMSEGDLGRHSYQDMFKGIKQPSGVGYESDESD</sequence>
<dbReference type="SUPFAM" id="SSF52047">
    <property type="entry name" value="RNI-like"/>
    <property type="match status" value="1"/>
</dbReference>
<protein>
    <submittedName>
        <fullName evidence="1">Uncharacterized protein</fullName>
    </submittedName>
</protein>
<organism evidence="1 2">
    <name type="scientific">Pholiota conissans</name>
    <dbReference type="NCBI Taxonomy" id="109636"/>
    <lineage>
        <taxon>Eukaryota</taxon>
        <taxon>Fungi</taxon>
        <taxon>Dikarya</taxon>
        <taxon>Basidiomycota</taxon>
        <taxon>Agaricomycotina</taxon>
        <taxon>Agaricomycetes</taxon>
        <taxon>Agaricomycetidae</taxon>
        <taxon>Agaricales</taxon>
        <taxon>Agaricineae</taxon>
        <taxon>Strophariaceae</taxon>
        <taxon>Pholiota</taxon>
    </lineage>
</organism>
<evidence type="ECO:0000313" key="2">
    <source>
        <dbReference type="Proteomes" id="UP000807469"/>
    </source>
</evidence>